<evidence type="ECO:0000256" key="2">
    <source>
        <dbReference type="ARBA" id="ARBA00011056"/>
    </source>
</evidence>
<dbReference type="AlphaFoldDB" id="A0A194XHL3"/>
<dbReference type="GO" id="GO:0031369">
    <property type="term" value="F:translation initiation factor binding"/>
    <property type="evidence" value="ECO:0007669"/>
    <property type="project" value="TreeGrafter"/>
</dbReference>
<evidence type="ECO:0000313" key="13">
    <source>
        <dbReference type="Proteomes" id="UP000070700"/>
    </source>
</evidence>
<dbReference type="Pfam" id="PF07817">
    <property type="entry name" value="GLE1"/>
    <property type="match status" value="1"/>
</dbReference>
<evidence type="ECO:0000256" key="5">
    <source>
        <dbReference type="ARBA" id="ARBA00022927"/>
    </source>
</evidence>
<dbReference type="GeneID" id="28832031"/>
<sequence>MSENSPTGDKTPPLPTSANAIIMAPIMVPYELRNAEAVHDQMLRDSKNYSDNLRKGAEQFLTNYLLEEQLKAIKLETEAAEEKAKLQEDIILEQKRIQDAEARVLNAQRELRESERKRREAEVKAREAEVKAREAENAVKRMPAVPPRVATPPPATSTTTSANTTQTPVAKSPAEAATSQPAQPPHNPFAQVKPPTTQSSVESAATPPASAPNPSAPAASSTPAPPQSALQHVPIPSQPSAGTANQPATSFSDMVDGPETQKYISVHLQLKMLRKQVKPKGKANTSPLKDVAMKQGADIRVALGQLSIGNKNANVFNKLRDIMKDSLTYQVNIGQGAQVPMIDPSPYVLRVPAPVTDGTAKNNGDQLPVLFIYLLSIFSKALIAQAAQEAALKSESAEPIAMAAHQIFSHPDLLWRGMSMIDILIAKLRKSCGALFGFRGAETKDTGRITLGWKKEDGMWVSESIHYDRMRGIGAFYAGLTLRRYKNRVNPYPPPHYWRAMAAILTCPQQERSNTSYYVLGALIKGYEGKFQEFYGDFARLALEAALIHYPMGAREKNVAVMTLLTLGDKAKTDGFIPQA</sequence>
<evidence type="ECO:0000256" key="9">
    <source>
        <dbReference type="ARBA" id="ARBA00026227"/>
    </source>
</evidence>
<dbReference type="InterPro" id="IPR038506">
    <property type="entry name" value="GLE1-like_sf"/>
</dbReference>
<gene>
    <name evidence="12" type="ORF">LY89DRAFT_779576</name>
</gene>
<dbReference type="GO" id="GO:0015031">
    <property type="term" value="P:protein transport"/>
    <property type="evidence" value="ECO:0007669"/>
    <property type="project" value="UniProtKB-KW"/>
</dbReference>
<dbReference type="EMBL" id="KQ947410">
    <property type="protein sequence ID" value="KUJ19648.1"/>
    <property type="molecule type" value="Genomic_DNA"/>
</dbReference>
<dbReference type="PANTHER" id="PTHR12960">
    <property type="entry name" value="GLE-1-RELATED"/>
    <property type="match status" value="1"/>
</dbReference>
<keyword evidence="13" id="KW-1185">Reference proteome</keyword>
<dbReference type="RefSeq" id="XP_018074003.1">
    <property type="nucleotide sequence ID" value="XM_018222305.1"/>
</dbReference>
<keyword evidence="7" id="KW-0906">Nuclear pore complex</keyword>
<dbReference type="PANTHER" id="PTHR12960:SF0">
    <property type="entry name" value="MRNA EXPORT FACTOR GLE1"/>
    <property type="match status" value="1"/>
</dbReference>
<comment type="similarity">
    <text evidence="2">Belongs to the GLE1 family.</text>
</comment>
<dbReference type="InterPro" id="IPR012476">
    <property type="entry name" value="GLE1"/>
</dbReference>
<dbReference type="GO" id="GO:0000822">
    <property type="term" value="F:inositol hexakisphosphate binding"/>
    <property type="evidence" value="ECO:0007669"/>
    <property type="project" value="TreeGrafter"/>
</dbReference>
<accession>A0A194XHL3</accession>
<proteinExistence type="inferred from homology"/>
<dbReference type="GO" id="GO:0016973">
    <property type="term" value="P:poly(A)+ mRNA export from nucleus"/>
    <property type="evidence" value="ECO:0007669"/>
    <property type="project" value="InterPro"/>
</dbReference>
<keyword evidence="3" id="KW-0813">Transport</keyword>
<dbReference type="OrthoDB" id="420884at2759"/>
<evidence type="ECO:0000313" key="12">
    <source>
        <dbReference type="EMBL" id="KUJ19648.1"/>
    </source>
</evidence>
<evidence type="ECO:0000256" key="1">
    <source>
        <dbReference type="ARBA" id="ARBA00004567"/>
    </source>
</evidence>
<feature type="compositionally biased region" description="Basic and acidic residues" evidence="11">
    <location>
        <begin position="109"/>
        <end position="139"/>
    </location>
</feature>
<comment type="subcellular location">
    <subcellularLocation>
        <location evidence="1">Nucleus</location>
        <location evidence="1">Nuclear pore complex</location>
    </subcellularLocation>
</comment>
<name>A0A194XHL3_MOLSC</name>
<dbReference type="Proteomes" id="UP000070700">
    <property type="component" value="Unassembled WGS sequence"/>
</dbReference>
<dbReference type="GO" id="GO:0005543">
    <property type="term" value="F:phospholipid binding"/>
    <property type="evidence" value="ECO:0007669"/>
    <property type="project" value="TreeGrafter"/>
</dbReference>
<dbReference type="STRING" id="149040.A0A194XHL3"/>
<evidence type="ECO:0000256" key="10">
    <source>
        <dbReference type="ARBA" id="ARBA00029983"/>
    </source>
</evidence>
<keyword evidence="4" id="KW-0509">mRNA transport</keyword>
<feature type="compositionally biased region" description="Low complexity" evidence="11">
    <location>
        <begin position="156"/>
        <end position="170"/>
    </location>
</feature>
<evidence type="ECO:0000256" key="6">
    <source>
        <dbReference type="ARBA" id="ARBA00023010"/>
    </source>
</evidence>
<dbReference type="KEGG" id="psco:LY89DRAFT_779576"/>
<evidence type="ECO:0000256" key="3">
    <source>
        <dbReference type="ARBA" id="ARBA00022448"/>
    </source>
</evidence>
<evidence type="ECO:0000256" key="7">
    <source>
        <dbReference type="ARBA" id="ARBA00023132"/>
    </source>
</evidence>
<feature type="compositionally biased region" description="Pro residues" evidence="11">
    <location>
        <begin position="144"/>
        <end position="155"/>
    </location>
</feature>
<feature type="compositionally biased region" description="Low complexity" evidence="11">
    <location>
        <begin position="199"/>
        <end position="208"/>
    </location>
</feature>
<dbReference type="GO" id="GO:0044614">
    <property type="term" value="C:nuclear pore cytoplasmic filaments"/>
    <property type="evidence" value="ECO:0007669"/>
    <property type="project" value="TreeGrafter"/>
</dbReference>
<evidence type="ECO:0000256" key="8">
    <source>
        <dbReference type="ARBA" id="ARBA00023242"/>
    </source>
</evidence>
<feature type="compositionally biased region" description="Polar residues" evidence="11">
    <location>
        <begin position="238"/>
        <end position="252"/>
    </location>
</feature>
<organism evidence="12 13">
    <name type="scientific">Mollisia scopiformis</name>
    <name type="common">Conifer needle endophyte fungus</name>
    <name type="synonym">Phialocephala scopiformis</name>
    <dbReference type="NCBI Taxonomy" id="149040"/>
    <lineage>
        <taxon>Eukaryota</taxon>
        <taxon>Fungi</taxon>
        <taxon>Dikarya</taxon>
        <taxon>Ascomycota</taxon>
        <taxon>Pezizomycotina</taxon>
        <taxon>Leotiomycetes</taxon>
        <taxon>Helotiales</taxon>
        <taxon>Mollisiaceae</taxon>
        <taxon>Mollisia</taxon>
    </lineage>
</organism>
<dbReference type="InParanoid" id="A0A194XHL3"/>
<feature type="region of interest" description="Disordered" evidence="11">
    <location>
        <begin position="109"/>
        <end position="256"/>
    </location>
</feature>
<dbReference type="GO" id="GO:0005737">
    <property type="term" value="C:cytoplasm"/>
    <property type="evidence" value="ECO:0007669"/>
    <property type="project" value="TreeGrafter"/>
</dbReference>
<evidence type="ECO:0000256" key="11">
    <source>
        <dbReference type="SAM" id="MobiDB-lite"/>
    </source>
</evidence>
<keyword evidence="5" id="KW-0653">Protein transport</keyword>
<keyword evidence="8" id="KW-0539">Nucleus</keyword>
<keyword evidence="6" id="KW-0811">Translocation</keyword>
<reference evidence="12 13" key="1">
    <citation type="submission" date="2015-10" db="EMBL/GenBank/DDBJ databases">
        <title>Full genome of DAOMC 229536 Phialocephala scopiformis, a fungal endophyte of spruce producing the potent anti-insectan compound rugulosin.</title>
        <authorList>
            <consortium name="DOE Joint Genome Institute"/>
            <person name="Walker A.K."/>
            <person name="Frasz S.L."/>
            <person name="Seifert K.A."/>
            <person name="Miller J.D."/>
            <person name="Mondo S.J."/>
            <person name="Labutti K."/>
            <person name="Lipzen A."/>
            <person name="Dockter R."/>
            <person name="Kennedy M."/>
            <person name="Grigoriev I.V."/>
            <person name="Spatafora J.W."/>
        </authorList>
    </citation>
    <scope>NUCLEOTIDE SEQUENCE [LARGE SCALE GENOMIC DNA]</scope>
    <source>
        <strain evidence="12 13">CBS 120377</strain>
    </source>
</reference>
<protein>
    <recommendedName>
        <fullName evidence="9">mRNA export factor GLE1</fullName>
    </recommendedName>
    <alternativeName>
        <fullName evidence="10">Nucleoporin GLE1</fullName>
    </alternativeName>
</protein>
<evidence type="ECO:0000256" key="4">
    <source>
        <dbReference type="ARBA" id="ARBA00022816"/>
    </source>
</evidence>
<dbReference type="Gene3D" id="1.25.40.510">
    <property type="entry name" value="GLE1-like"/>
    <property type="match status" value="1"/>
</dbReference>